<dbReference type="Gene3D" id="3.30.1330.60">
    <property type="entry name" value="OmpA-like domain"/>
    <property type="match status" value="1"/>
</dbReference>
<feature type="transmembrane region" description="Helical" evidence="9">
    <location>
        <begin position="20"/>
        <end position="42"/>
    </location>
</feature>
<keyword evidence="11" id="KW-0282">Flagellum</keyword>
<dbReference type="Pfam" id="PF13677">
    <property type="entry name" value="MotB_plug"/>
    <property type="match status" value="1"/>
</dbReference>
<evidence type="ECO:0000256" key="6">
    <source>
        <dbReference type="ARBA" id="ARBA00023136"/>
    </source>
</evidence>
<evidence type="ECO:0000256" key="2">
    <source>
        <dbReference type="ARBA" id="ARBA00008914"/>
    </source>
</evidence>
<keyword evidence="12" id="KW-1185">Reference proteome</keyword>
<keyword evidence="3" id="KW-1003">Cell membrane</keyword>
<keyword evidence="11" id="KW-0966">Cell projection</keyword>
<feature type="compositionally biased region" description="Acidic residues" evidence="8">
    <location>
        <begin position="80"/>
        <end position="89"/>
    </location>
</feature>
<dbReference type="InterPro" id="IPR036737">
    <property type="entry name" value="OmpA-like_sf"/>
</dbReference>
<dbReference type="InterPro" id="IPR006665">
    <property type="entry name" value="OmpA-like"/>
</dbReference>
<name>A0ABU5J2D6_9BACI</name>
<evidence type="ECO:0000256" key="1">
    <source>
        <dbReference type="ARBA" id="ARBA00004162"/>
    </source>
</evidence>
<dbReference type="CDD" id="cd07185">
    <property type="entry name" value="OmpA_C-like"/>
    <property type="match status" value="1"/>
</dbReference>
<keyword evidence="11" id="KW-0969">Cilium</keyword>
<comment type="caution">
    <text evidence="11">The sequence shown here is derived from an EMBL/GenBank/DDBJ whole genome shotgun (WGS) entry which is preliminary data.</text>
</comment>
<keyword evidence="4 9" id="KW-0812">Transmembrane</keyword>
<dbReference type="SUPFAM" id="SSF103088">
    <property type="entry name" value="OmpA-like"/>
    <property type="match status" value="1"/>
</dbReference>
<dbReference type="RefSeq" id="WP_322447817.1">
    <property type="nucleotide sequence ID" value="NZ_JAXOFX010000014.1"/>
</dbReference>
<comment type="subcellular location">
    <subcellularLocation>
        <location evidence="1">Cell membrane</location>
        <topology evidence="1">Single-pass membrane protein</topology>
    </subcellularLocation>
</comment>
<evidence type="ECO:0000256" key="9">
    <source>
        <dbReference type="SAM" id="Phobius"/>
    </source>
</evidence>
<dbReference type="InterPro" id="IPR025713">
    <property type="entry name" value="MotB-like_N_dom"/>
</dbReference>
<accession>A0ABU5J2D6</accession>
<reference evidence="11 12" key="1">
    <citation type="submission" date="2023-11" db="EMBL/GenBank/DDBJ databases">
        <title>Bacillus jintuensis, isolated from a mudflat on the Beibu Gulf coast.</title>
        <authorList>
            <person name="Li M."/>
        </authorList>
    </citation>
    <scope>NUCLEOTIDE SEQUENCE [LARGE SCALE GENOMIC DNA]</scope>
    <source>
        <strain evidence="11 12">31A1R</strain>
    </source>
</reference>
<evidence type="ECO:0000259" key="10">
    <source>
        <dbReference type="PROSITE" id="PS51123"/>
    </source>
</evidence>
<sequence>MSKRGKKHHHEEHVDESWLIPYADLLTLLLALFIVLFSMSSLDAKKFQAMSEVFNEAFSSGTGIFEYPSPIPEDKAAAPDEQEKEEDQEKTDKKEKAKIDQEKREMLAKQADKRELESIEKKVNSYIKDKKLSDQLEATMTDEGLLVMIRDNVLFESGSDEVRRQDLKIAEEISDLLVMSPPRNIVISGHTDNVPIKNARFSSNWELSVMRSINFMKILLENDQLDPSWFSAKGFGEFNPIASNKTTEGKAKNRRVEILILPRN</sequence>
<evidence type="ECO:0000313" key="11">
    <source>
        <dbReference type="EMBL" id="MDZ5473522.1"/>
    </source>
</evidence>
<comment type="similarity">
    <text evidence="2">Belongs to the MotB family.</text>
</comment>
<dbReference type="NCBIfam" id="NF005831">
    <property type="entry name" value="PRK07734.1"/>
    <property type="match status" value="1"/>
</dbReference>
<dbReference type="Proteomes" id="UP001290455">
    <property type="component" value="Unassembled WGS sequence"/>
</dbReference>
<dbReference type="Pfam" id="PF00691">
    <property type="entry name" value="OmpA"/>
    <property type="match status" value="1"/>
</dbReference>
<feature type="domain" description="OmpA-like" evidence="10">
    <location>
        <begin position="142"/>
        <end position="264"/>
    </location>
</feature>
<evidence type="ECO:0000256" key="8">
    <source>
        <dbReference type="SAM" id="MobiDB-lite"/>
    </source>
</evidence>
<gene>
    <name evidence="11" type="primary">motB</name>
    <name evidence="11" type="ORF">SM124_17545</name>
</gene>
<proteinExistence type="inferred from homology"/>
<evidence type="ECO:0000313" key="12">
    <source>
        <dbReference type="Proteomes" id="UP001290455"/>
    </source>
</evidence>
<dbReference type="PANTHER" id="PTHR30329">
    <property type="entry name" value="STATOR ELEMENT OF FLAGELLAR MOTOR COMPLEX"/>
    <property type="match status" value="1"/>
</dbReference>
<feature type="region of interest" description="Disordered" evidence="8">
    <location>
        <begin position="69"/>
        <end position="101"/>
    </location>
</feature>
<evidence type="ECO:0000256" key="7">
    <source>
        <dbReference type="PROSITE-ProRule" id="PRU00473"/>
    </source>
</evidence>
<dbReference type="InterPro" id="IPR050330">
    <property type="entry name" value="Bact_OuterMem_StrucFunc"/>
</dbReference>
<evidence type="ECO:0000256" key="4">
    <source>
        <dbReference type="ARBA" id="ARBA00022692"/>
    </source>
</evidence>
<dbReference type="EMBL" id="JAXOFX010000014">
    <property type="protein sequence ID" value="MDZ5473522.1"/>
    <property type="molecule type" value="Genomic_DNA"/>
</dbReference>
<dbReference type="PANTHER" id="PTHR30329:SF21">
    <property type="entry name" value="LIPOPROTEIN YIAD-RELATED"/>
    <property type="match status" value="1"/>
</dbReference>
<keyword evidence="5 9" id="KW-1133">Transmembrane helix</keyword>
<organism evidence="11 12">
    <name type="scientific">Robertmurraya mangrovi</name>
    <dbReference type="NCBI Taxonomy" id="3098077"/>
    <lineage>
        <taxon>Bacteria</taxon>
        <taxon>Bacillati</taxon>
        <taxon>Bacillota</taxon>
        <taxon>Bacilli</taxon>
        <taxon>Bacillales</taxon>
        <taxon>Bacillaceae</taxon>
        <taxon>Robertmurraya</taxon>
    </lineage>
</organism>
<keyword evidence="6 7" id="KW-0472">Membrane</keyword>
<evidence type="ECO:0000256" key="3">
    <source>
        <dbReference type="ARBA" id="ARBA00022475"/>
    </source>
</evidence>
<protein>
    <submittedName>
        <fullName evidence="11">Flagellar motor protein MotB</fullName>
    </submittedName>
</protein>
<feature type="compositionally biased region" description="Basic and acidic residues" evidence="8">
    <location>
        <begin position="90"/>
        <end position="101"/>
    </location>
</feature>
<dbReference type="PROSITE" id="PS51123">
    <property type="entry name" value="OMPA_2"/>
    <property type="match status" value="1"/>
</dbReference>
<evidence type="ECO:0000256" key="5">
    <source>
        <dbReference type="ARBA" id="ARBA00022989"/>
    </source>
</evidence>